<evidence type="ECO:0000256" key="1">
    <source>
        <dbReference type="SAM" id="MobiDB-lite"/>
    </source>
</evidence>
<dbReference type="Proteomes" id="UP001555786">
    <property type="component" value="Unassembled WGS sequence"/>
</dbReference>
<evidence type="ECO:0000313" key="5">
    <source>
        <dbReference type="Proteomes" id="UP001555786"/>
    </source>
</evidence>
<organism evidence="3 5">
    <name type="scientific">Labrys neptuniae</name>
    <dbReference type="NCBI Taxonomy" id="376174"/>
    <lineage>
        <taxon>Bacteria</taxon>
        <taxon>Pseudomonadati</taxon>
        <taxon>Pseudomonadota</taxon>
        <taxon>Alphaproteobacteria</taxon>
        <taxon>Hyphomicrobiales</taxon>
        <taxon>Xanthobacteraceae</taxon>
        <taxon>Labrys</taxon>
    </lineage>
</organism>
<dbReference type="EMBL" id="JBFNQD010000003">
    <property type="protein sequence ID" value="MEW9306080.1"/>
    <property type="molecule type" value="Genomic_DNA"/>
</dbReference>
<feature type="compositionally biased region" description="Basic residues" evidence="1">
    <location>
        <begin position="76"/>
        <end position="91"/>
    </location>
</feature>
<proteinExistence type="predicted"/>
<gene>
    <name evidence="3" type="ORF">ABXS05_11065</name>
    <name evidence="4" type="ORF">ACETRX_09240</name>
</gene>
<reference evidence="4 6" key="2">
    <citation type="submission" date="2024-09" db="EMBL/GenBank/DDBJ databases">
        <title>Description of Labrys sedimenti sp. nov., isolated from a diclofenac-degrading enrichment culture, and genome-based reclassification of Labrys portucalensis as a later heterotypic synonym of Labrys neptuniae.</title>
        <authorList>
            <person name="Tancsics A."/>
            <person name="Csepanyi A."/>
        </authorList>
    </citation>
    <scope>NUCLEOTIDE SEQUENCE [LARGE SCALE GENOMIC DNA]</scope>
    <source>
        <strain evidence="4 6">LMG 23412</strain>
    </source>
</reference>
<feature type="chain" id="PRO_5045032897" evidence="2">
    <location>
        <begin position="19"/>
        <end position="91"/>
    </location>
</feature>
<dbReference type="RefSeq" id="WP_311933225.1">
    <property type="nucleotide sequence ID" value="NZ_JAVSCS010000004.1"/>
</dbReference>
<dbReference type="EMBL" id="JBHGPK010000002">
    <property type="protein sequence ID" value="MFC2249793.1"/>
    <property type="molecule type" value="Genomic_DNA"/>
</dbReference>
<dbReference type="Proteomes" id="UP001595190">
    <property type="component" value="Unassembled WGS sequence"/>
</dbReference>
<sequence length="91" mass="10442">MRFLIAAAIALGATFALATPSSAMPVSQPDNPSLVQTVRDRTCNAPSRTARCKWYGMPGVHRGPRWLRQHGGEGYRHRHHHRRHYRHHRRA</sequence>
<comment type="caution">
    <text evidence="3">The sequence shown here is derived from an EMBL/GenBank/DDBJ whole genome shotgun (WGS) entry which is preliminary data.</text>
</comment>
<evidence type="ECO:0000256" key="2">
    <source>
        <dbReference type="SAM" id="SignalP"/>
    </source>
</evidence>
<name>A0ABV3PKB2_9HYPH</name>
<feature type="signal peptide" evidence="2">
    <location>
        <begin position="1"/>
        <end position="18"/>
    </location>
</feature>
<keyword evidence="2" id="KW-0732">Signal</keyword>
<accession>A0ABV3PKB2</accession>
<reference evidence="3 5" key="1">
    <citation type="submission" date="2024-07" db="EMBL/GenBank/DDBJ databases">
        <title>Description of Labrys sedimenti sp. nov., isolated from a diclofenac-degrading enrichment culture.</title>
        <authorList>
            <person name="Tancsics A."/>
            <person name="Csepanyi A."/>
        </authorList>
    </citation>
    <scope>NUCLEOTIDE SEQUENCE [LARGE SCALE GENOMIC DNA]</scope>
    <source>
        <strain evidence="3 5">LMG 23578</strain>
    </source>
</reference>
<keyword evidence="5" id="KW-1185">Reference proteome</keyword>
<evidence type="ECO:0000313" key="6">
    <source>
        <dbReference type="Proteomes" id="UP001595190"/>
    </source>
</evidence>
<feature type="region of interest" description="Disordered" evidence="1">
    <location>
        <begin position="68"/>
        <end position="91"/>
    </location>
</feature>
<protein>
    <submittedName>
        <fullName evidence="3">Uncharacterized protein</fullName>
    </submittedName>
</protein>
<evidence type="ECO:0000313" key="3">
    <source>
        <dbReference type="EMBL" id="MEW9306080.1"/>
    </source>
</evidence>
<evidence type="ECO:0000313" key="4">
    <source>
        <dbReference type="EMBL" id="MFC2249793.1"/>
    </source>
</evidence>